<dbReference type="InterPro" id="IPR036724">
    <property type="entry name" value="Cobalamin-bd_sf"/>
</dbReference>
<evidence type="ECO:0000313" key="1">
    <source>
        <dbReference type="EMBL" id="PSN81710.1"/>
    </source>
</evidence>
<evidence type="ECO:0000313" key="2">
    <source>
        <dbReference type="Proteomes" id="UP000240880"/>
    </source>
</evidence>
<gene>
    <name evidence="1" type="ORF">B9Q01_10600</name>
</gene>
<dbReference type="AlphaFoldDB" id="A0A2R6A5Q9"/>
<evidence type="ECO:0008006" key="3">
    <source>
        <dbReference type="Google" id="ProtNLM"/>
    </source>
</evidence>
<dbReference type="Gene3D" id="3.40.50.280">
    <property type="entry name" value="Cobalamin-binding domain"/>
    <property type="match status" value="1"/>
</dbReference>
<protein>
    <recommendedName>
        <fullName evidence="3">B12-binding domain-containing protein</fullName>
    </recommendedName>
</protein>
<name>A0A2R6A5Q9_9ARCH</name>
<reference evidence="1 2" key="1">
    <citation type="submission" date="2017-04" db="EMBL/GenBank/DDBJ databases">
        <title>Novel microbial lineages endemic to geothermal iron-oxide mats fill important gaps in the evolutionary history of Archaea.</title>
        <authorList>
            <person name="Jay Z.J."/>
            <person name="Beam J.P."/>
            <person name="Dlakic M."/>
            <person name="Rusch D.B."/>
            <person name="Kozubal M.A."/>
            <person name="Inskeep W.P."/>
        </authorList>
    </citation>
    <scope>NUCLEOTIDE SEQUENCE [LARGE SCALE GENOMIC DNA]</scope>
    <source>
        <strain evidence="1">OSP_D</strain>
    </source>
</reference>
<feature type="non-terminal residue" evidence="1">
    <location>
        <position position="1"/>
    </location>
</feature>
<dbReference type="Proteomes" id="UP000240880">
    <property type="component" value="Unassembled WGS sequence"/>
</dbReference>
<organism evidence="1 2">
    <name type="scientific">Candidatus Marsarchaeota G1 archaeon OSP_D</name>
    <dbReference type="NCBI Taxonomy" id="1978155"/>
    <lineage>
        <taxon>Archaea</taxon>
        <taxon>Candidatus Marsarchaeota</taxon>
        <taxon>Candidatus Marsarchaeota group 1</taxon>
    </lineage>
</organism>
<dbReference type="GO" id="GO:0031419">
    <property type="term" value="F:cobalamin binding"/>
    <property type="evidence" value="ECO:0007669"/>
    <property type="project" value="InterPro"/>
</dbReference>
<comment type="caution">
    <text evidence="1">The sequence shown here is derived from an EMBL/GenBank/DDBJ whole genome shotgun (WGS) entry which is preliminary data.</text>
</comment>
<dbReference type="SUPFAM" id="SSF52242">
    <property type="entry name" value="Cobalamin (vitamin B12)-binding domain"/>
    <property type="match status" value="1"/>
</dbReference>
<proteinExistence type="predicted"/>
<dbReference type="EMBL" id="NEXC01000179">
    <property type="protein sequence ID" value="PSN81710.1"/>
    <property type="molecule type" value="Genomic_DNA"/>
</dbReference>
<accession>A0A2R6A5Q9</accession>
<sequence>PRQSTRSAGVAQKNQANIPVIVGGIIPPNEAEELLKLGVKAVFPPGSSLSQILETIKKLAQERRKSILQANV</sequence>
<dbReference type="GO" id="GO:0046872">
    <property type="term" value="F:metal ion binding"/>
    <property type="evidence" value="ECO:0007669"/>
    <property type="project" value="InterPro"/>
</dbReference>